<dbReference type="WBParaSite" id="SBAD_0000999201-mRNA-1">
    <property type="protein sequence ID" value="SBAD_0000999201-mRNA-1"/>
    <property type="gene ID" value="SBAD_0000999201"/>
</dbReference>
<dbReference type="EMBL" id="UZAM01012986">
    <property type="protein sequence ID" value="VDP24571.1"/>
    <property type="molecule type" value="Genomic_DNA"/>
</dbReference>
<proteinExistence type="predicted"/>
<dbReference type="AlphaFoldDB" id="A0A183J196"/>
<name>A0A183J196_9BILA</name>
<reference evidence="3" key="1">
    <citation type="submission" date="2016-06" db="UniProtKB">
        <authorList>
            <consortium name="WormBaseParasite"/>
        </authorList>
    </citation>
    <scope>IDENTIFICATION</scope>
</reference>
<reference evidence="1 2" key="2">
    <citation type="submission" date="2018-11" db="EMBL/GenBank/DDBJ databases">
        <authorList>
            <consortium name="Pathogen Informatics"/>
        </authorList>
    </citation>
    <scope>NUCLEOTIDE SEQUENCE [LARGE SCALE GENOMIC DNA]</scope>
</reference>
<sequence length="91" mass="10306">MVCISWSTCETCITLLMWTGSSFVKNRCHVTSIPRYSGKLRHVSGTTTAFKVDSTMMDFAEILTARIFRNFSTENVNMGSMLNISVKIMIR</sequence>
<evidence type="ECO:0000313" key="3">
    <source>
        <dbReference type="WBParaSite" id="SBAD_0000999201-mRNA-1"/>
    </source>
</evidence>
<keyword evidence="2" id="KW-1185">Reference proteome</keyword>
<evidence type="ECO:0000313" key="2">
    <source>
        <dbReference type="Proteomes" id="UP000270296"/>
    </source>
</evidence>
<dbReference type="Proteomes" id="UP000270296">
    <property type="component" value="Unassembled WGS sequence"/>
</dbReference>
<protein>
    <submittedName>
        <fullName evidence="3">Secreted protein</fullName>
    </submittedName>
</protein>
<accession>A0A183J196</accession>
<evidence type="ECO:0000313" key="1">
    <source>
        <dbReference type="EMBL" id="VDP24571.1"/>
    </source>
</evidence>
<organism evidence="3">
    <name type="scientific">Soboliphyme baturini</name>
    <dbReference type="NCBI Taxonomy" id="241478"/>
    <lineage>
        <taxon>Eukaryota</taxon>
        <taxon>Metazoa</taxon>
        <taxon>Ecdysozoa</taxon>
        <taxon>Nematoda</taxon>
        <taxon>Enoplea</taxon>
        <taxon>Dorylaimia</taxon>
        <taxon>Dioctophymatida</taxon>
        <taxon>Dioctophymatoidea</taxon>
        <taxon>Soboliphymatidae</taxon>
        <taxon>Soboliphyme</taxon>
    </lineage>
</organism>
<gene>
    <name evidence="1" type="ORF">SBAD_LOCUS9644</name>
</gene>